<accession>A0A437CB26</accession>
<evidence type="ECO:0000256" key="1">
    <source>
        <dbReference type="SAM" id="MobiDB-lite"/>
    </source>
</evidence>
<organism evidence="2 3">
    <name type="scientific">Oryzias javanicus</name>
    <name type="common">Javanese ricefish</name>
    <name type="synonym">Aplocheilus javanicus</name>
    <dbReference type="NCBI Taxonomy" id="123683"/>
    <lineage>
        <taxon>Eukaryota</taxon>
        <taxon>Metazoa</taxon>
        <taxon>Chordata</taxon>
        <taxon>Craniata</taxon>
        <taxon>Vertebrata</taxon>
        <taxon>Euteleostomi</taxon>
        <taxon>Actinopterygii</taxon>
        <taxon>Neopterygii</taxon>
        <taxon>Teleostei</taxon>
        <taxon>Neoteleostei</taxon>
        <taxon>Acanthomorphata</taxon>
        <taxon>Ovalentaria</taxon>
        <taxon>Atherinomorphae</taxon>
        <taxon>Beloniformes</taxon>
        <taxon>Adrianichthyidae</taxon>
        <taxon>Oryziinae</taxon>
        <taxon>Oryzias</taxon>
    </lineage>
</organism>
<dbReference type="AlphaFoldDB" id="A0A437CB26"/>
<sequence>MLHQLELERRCWDVWNQSRGPESRKPTRMDRLRPDLLQLQQTPKMWRLSQEDEDLRPSFNTSASPVAVPQTTTGGRFSSCLVQKFHQDCRLPVQSPRLPLTPRSEI</sequence>
<dbReference type="Proteomes" id="UP000283210">
    <property type="component" value="Chromosome 19"/>
</dbReference>
<reference evidence="2 3" key="1">
    <citation type="submission" date="2018-11" db="EMBL/GenBank/DDBJ databases">
        <authorList>
            <person name="Lopez-Roques C."/>
            <person name="Donnadieu C."/>
            <person name="Bouchez O."/>
            <person name="Klopp C."/>
            <person name="Cabau C."/>
            <person name="Zahm M."/>
        </authorList>
    </citation>
    <scope>NUCLEOTIDE SEQUENCE [LARGE SCALE GENOMIC DNA]</scope>
    <source>
        <strain evidence="2">RS831</strain>
        <tissue evidence="2">Whole body</tissue>
    </source>
</reference>
<gene>
    <name evidence="2" type="ORF">OJAV_G00194150</name>
</gene>
<keyword evidence="3" id="KW-1185">Reference proteome</keyword>
<protein>
    <submittedName>
        <fullName evidence="2">Uncharacterized protein</fullName>
    </submittedName>
</protein>
<evidence type="ECO:0000313" key="2">
    <source>
        <dbReference type="EMBL" id="RVE59967.1"/>
    </source>
</evidence>
<reference evidence="2 3" key="2">
    <citation type="submission" date="2019-01" db="EMBL/GenBank/DDBJ databases">
        <title>A chromosome length genome reference of the Java medaka (oryzias javanicus).</title>
        <authorList>
            <person name="Herpin A."/>
            <person name="Takehana Y."/>
            <person name="Naruse K."/>
            <person name="Ansai S."/>
            <person name="Kawaguchi M."/>
        </authorList>
    </citation>
    <scope>NUCLEOTIDE SEQUENCE [LARGE SCALE GENOMIC DNA]</scope>
    <source>
        <strain evidence="2">RS831</strain>
        <tissue evidence="2">Whole body</tissue>
    </source>
</reference>
<name>A0A437CB26_ORYJA</name>
<evidence type="ECO:0000313" key="3">
    <source>
        <dbReference type="Proteomes" id="UP000283210"/>
    </source>
</evidence>
<feature type="region of interest" description="Disordered" evidence="1">
    <location>
        <begin position="53"/>
        <end position="73"/>
    </location>
</feature>
<proteinExistence type="predicted"/>
<dbReference type="EMBL" id="CM012455">
    <property type="protein sequence ID" value="RVE59967.1"/>
    <property type="molecule type" value="Genomic_DNA"/>
</dbReference>
<feature type="compositionally biased region" description="Polar residues" evidence="1">
    <location>
        <begin position="58"/>
        <end position="73"/>
    </location>
</feature>